<dbReference type="SUPFAM" id="SSF48371">
    <property type="entry name" value="ARM repeat"/>
    <property type="match status" value="1"/>
</dbReference>
<name>A0AAV9YDQ5_9CRYT</name>
<organism evidence="1 2">
    <name type="scientific">Cryptosporidium xiaoi</name>
    <dbReference type="NCBI Taxonomy" id="659607"/>
    <lineage>
        <taxon>Eukaryota</taxon>
        <taxon>Sar</taxon>
        <taxon>Alveolata</taxon>
        <taxon>Apicomplexa</taxon>
        <taxon>Conoidasida</taxon>
        <taxon>Coccidia</taxon>
        <taxon>Eucoccidiorida</taxon>
        <taxon>Eimeriorina</taxon>
        <taxon>Cryptosporidiidae</taxon>
        <taxon>Cryptosporidium</taxon>
    </lineage>
</organism>
<keyword evidence="2" id="KW-1185">Reference proteome</keyword>
<dbReference type="InterPro" id="IPR011989">
    <property type="entry name" value="ARM-like"/>
</dbReference>
<protein>
    <submittedName>
        <fullName evidence="1">Uncharacterized protein</fullName>
    </submittedName>
</protein>
<reference evidence="1 2" key="1">
    <citation type="submission" date="2023-10" db="EMBL/GenBank/DDBJ databases">
        <title>Comparative genomics analysis reveals potential genetic determinants of host preference in Cryptosporidium xiaoi.</title>
        <authorList>
            <person name="Xiao L."/>
            <person name="Li J."/>
        </authorList>
    </citation>
    <scope>NUCLEOTIDE SEQUENCE [LARGE SCALE GENOMIC DNA]</scope>
    <source>
        <strain evidence="1 2">52996</strain>
    </source>
</reference>
<dbReference type="Gene3D" id="1.25.10.10">
    <property type="entry name" value="Leucine-rich Repeat Variant"/>
    <property type="match status" value="1"/>
</dbReference>
<sequence>MGCCLSKDVNVLFRKRVNILDKNVKIFSKKLLKCDSYMNQILVYSEMLEKNILIEKYNEPKSSWEFHIPQIKELHAIWLISMLRQLRSESDTVFILTQLIEIMELLNPYDGKIILRKHMYESGATVILCNTVKYHKKSPEILLLCILILIHLLFNDGLSENIISTIIPQVLELFTKIEKESWSESARNSILLALFRLIFLSSSDSQLVSEIWVDSNIGKKIIYFLSEKNLNENVQGWGFAALRFLVGSNRDACIEFMNMGLFNLAISKLDNCFDKFLVENILALFTAILITLDEFTFNDPNIIRKILEIMKSNIHIKQIVKFGFILLILSCKRTEIYSHVISAYDINRLVRSVNQYYKREQNDQQVIKLSKQLCKIMSTSHSKTTSIGLINNKLVYSNQRDPTLDKYGILRMECIGKNDPLQIKMWF</sequence>
<dbReference type="InterPro" id="IPR016024">
    <property type="entry name" value="ARM-type_fold"/>
</dbReference>
<dbReference type="Proteomes" id="UP001311799">
    <property type="component" value="Unassembled WGS sequence"/>
</dbReference>
<gene>
    <name evidence="1" type="ORF">RS030_101594</name>
</gene>
<dbReference type="EMBL" id="JAWDEY010000001">
    <property type="protein sequence ID" value="KAK6591166.1"/>
    <property type="molecule type" value="Genomic_DNA"/>
</dbReference>
<evidence type="ECO:0000313" key="2">
    <source>
        <dbReference type="Proteomes" id="UP001311799"/>
    </source>
</evidence>
<dbReference type="AlphaFoldDB" id="A0AAV9YDQ5"/>
<proteinExistence type="predicted"/>
<accession>A0AAV9YDQ5</accession>
<evidence type="ECO:0000313" key="1">
    <source>
        <dbReference type="EMBL" id="KAK6591166.1"/>
    </source>
</evidence>
<comment type="caution">
    <text evidence="1">The sequence shown here is derived from an EMBL/GenBank/DDBJ whole genome shotgun (WGS) entry which is preliminary data.</text>
</comment>